<dbReference type="InParanoid" id="B3RNA5"/>
<keyword evidence="3 6" id="KW-0472">Membrane</keyword>
<dbReference type="PROSITE" id="PS00581">
    <property type="entry name" value="CLATHRIN_LIGHT_CHN_2"/>
    <property type="match status" value="1"/>
</dbReference>
<comment type="function">
    <text evidence="6">Clathrin is the major protein of the polyhedral coat of coated pits and vesicles.</text>
</comment>
<dbReference type="EMBL" id="DS985242">
    <property type="protein sequence ID" value="EDV27419.1"/>
    <property type="molecule type" value="Genomic_DNA"/>
</dbReference>
<dbReference type="CTD" id="6751037"/>
<dbReference type="GO" id="GO:0030132">
    <property type="term" value="C:clathrin coat of coated pit"/>
    <property type="evidence" value="ECO:0007669"/>
    <property type="project" value="InterPro"/>
</dbReference>
<evidence type="ECO:0000256" key="6">
    <source>
        <dbReference type="RuleBase" id="RU363137"/>
    </source>
</evidence>
<dbReference type="HOGENOM" id="CLU_091462_1_0_1"/>
<dbReference type="GO" id="GO:0030130">
    <property type="term" value="C:clathrin coat of trans-Golgi network vesicle"/>
    <property type="evidence" value="ECO:0007669"/>
    <property type="project" value="InterPro"/>
</dbReference>
<reference evidence="8 9" key="1">
    <citation type="journal article" date="2008" name="Nature">
        <title>The Trichoplax genome and the nature of placozoans.</title>
        <authorList>
            <person name="Srivastava M."/>
            <person name="Begovic E."/>
            <person name="Chapman J."/>
            <person name="Putnam N.H."/>
            <person name="Hellsten U."/>
            <person name="Kawashima T."/>
            <person name="Kuo A."/>
            <person name="Mitros T."/>
            <person name="Salamov A."/>
            <person name="Carpenter M.L."/>
            <person name="Signorovitch A.Y."/>
            <person name="Moreno M.A."/>
            <person name="Kamm K."/>
            <person name="Grimwood J."/>
            <person name="Schmutz J."/>
            <person name="Shapiro H."/>
            <person name="Grigoriev I.V."/>
            <person name="Buss L.W."/>
            <person name="Schierwater B."/>
            <person name="Dellaporta S.L."/>
            <person name="Rokhsar D.S."/>
        </authorList>
    </citation>
    <scope>NUCLEOTIDE SEQUENCE [LARGE SCALE GENOMIC DNA]</scope>
    <source>
        <strain evidence="8 9">Grell-BS-1999</strain>
    </source>
</reference>
<evidence type="ECO:0000256" key="2">
    <source>
        <dbReference type="ARBA" id="ARBA00005263"/>
    </source>
</evidence>
<evidence type="ECO:0000256" key="1">
    <source>
        <dbReference type="ARBA" id="ARBA00004180"/>
    </source>
</evidence>
<evidence type="ECO:0000256" key="5">
    <source>
        <dbReference type="ARBA" id="ARBA00023329"/>
    </source>
</evidence>
<dbReference type="GeneID" id="6751037"/>
<dbReference type="STRING" id="10228.B3RNA5"/>
<feature type="region of interest" description="Disordered" evidence="7">
    <location>
        <begin position="74"/>
        <end position="112"/>
    </location>
</feature>
<evidence type="ECO:0000256" key="4">
    <source>
        <dbReference type="ARBA" id="ARBA00023176"/>
    </source>
</evidence>
<name>B3RNA5_TRIAD</name>
<dbReference type="PANTHER" id="PTHR10639">
    <property type="entry name" value="CLATHRIN LIGHT CHAIN"/>
    <property type="match status" value="1"/>
</dbReference>
<dbReference type="PANTHER" id="PTHR10639:SF7">
    <property type="entry name" value="CLATHRIN LIGHT CHAIN"/>
    <property type="match status" value="1"/>
</dbReference>
<dbReference type="eggNOG" id="KOG4031">
    <property type="taxonomic scope" value="Eukaryota"/>
</dbReference>
<dbReference type="GO" id="GO:0005198">
    <property type="term" value="F:structural molecule activity"/>
    <property type="evidence" value="ECO:0007669"/>
    <property type="project" value="InterPro"/>
</dbReference>
<keyword evidence="9" id="KW-1185">Reference proteome</keyword>
<feature type="compositionally biased region" description="Basic and acidic residues" evidence="7">
    <location>
        <begin position="74"/>
        <end position="93"/>
    </location>
</feature>
<keyword evidence="4 6" id="KW-0168">Coated pit</keyword>
<protein>
    <recommendedName>
        <fullName evidence="6">Clathrin light chain</fullName>
    </recommendedName>
</protein>
<dbReference type="OMA" id="SQEQICF"/>
<dbReference type="GO" id="GO:0030125">
    <property type="term" value="C:clathrin vesicle coat"/>
    <property type="evidence" value="ECO:0000318"/>
    <property type="project" value="GO_Central"/>
</dbReference>
<evidence type="ECO:0000313" key="8">
    <source>
        <dbReference type="EMBL" id="EDV27419.1"/>
    </source>
</evidence>
<dbReference type="InterPro" id="IPR000996">
    <property type="entry name" value="Clathrin_L-chain"/>
</dbReference>
<dbReference type="GO" id="GO:0006886">
    <property type="term" value="P:intracellular protein transport"/>
    <property type="evidence" value="ECO:0007669"/>
    <property type="project" value="InterPro"/>
</dbReference>
<keyword evidence="5 6" id="KW-0968">Cytoplasmic vesicle</keyword>
<gene>
    <name evidence="8" type="ORF">TRIADDRAFT_63622</name>
</gene>
<dbReference type="FunCoup" id="B3RNA5">
    <property type="interactions" value="2421"/>
</dbReference>
<dbReference type="Pfam" id="PF01086">
    <property type="entry name" value="Clathrin_lg_ch"/>
    <property type="match status" value="1"/>
</dbReference>
<proteinExistence type="inferred from homology"/>
<dbReference type="GO" id="GO:0072583">
    <property type="term" value="P:clathrin-dependent endocytosis"/>
    <property type="evidence" value="ECO:0000318"/>
    <property type="project" value="GO_Central"/>
</dbReference>
<dbReference type="OrthoDB" id="5512at2759"/>
<accession>B3RNA5</accession>
<evidence type="ECO:0000256" key="7">
    <source>
        <dbReference type="SAM" id="MobiDB-lite"/>
    </source>
</evidence>
<dbReference type="RefSeq" id="XP_002109253.1">
    <property type="nucleotide sequence ID" value="XM_002109217.1"/>
</dbReference>
<dbReference type="Proteomes" id="UP000009022">
    <property type="component" value="Unassembled WGS sequence"/>
</dbReference>
<dbReference type="KEGG" id="tad:TRIADDRAFT_63622"/>
<dbReference type="GO" id="GO:0005886">
    <property type="term" value="C:plasma membrane"/>
    <property type="evidence" value="ECO:0000318"/>
    <property type="project" value="GO_Central"/>
</dbReference>
<dbReference type="AlphaFoldDB" id="B3RNA5"/>
<comment type="similarity">
    <text evidence="2 6">Belongs to the clathrin light chain family.</text>
</comment>
<organism evidence="8 9">
    <name type="scientific">Trichoplax adhaerens</name>
    <name type="common">Trichoplax reptans</name>
    <dbReference type="NCBI Taxonomy" id="10228"/>
    <lineage>
        <taxon>Eukaryota</taxon>
        <taxon>Metazoa</taxon>
        <taxon>Placozoa</taxon>
        <taxon>Uniplacotomia</taxon>
        <taxon>Trichoplacea</taxon>
        <taxon>Trichoplacidae</taxon>
        <taxon>Trichoplax</taxon>
    </lineage>
</organism>
<evidence type="ECO:0000256" key="3">
    <source>
        <dbReference type="ARBA" id="ARBA00023136"/>
    </source>
</evidence>
<dbReference type="PhylomeDB" id="B3RNA5"/>
<sequence>MALTVMNCCKSDSEVQMLVFIYICATFYIGQLNTFKTLLLKTVDPYADVAEADVIAAEPESIRKWREEYAKRIEEKDESARTEQQEWKDKAKEEVEEWYSRQNDQNDKIKKSNREAEEAFVNERDSIVPGHEWEKVANLCDFTSKSYKCTKDTSRMRSIILQLKQSPLKRESKALCASAE</sequence>
<dbReference type="GO" id="GO:0032050">
    <property type="term" value="F:clathrin heavy chain binding"/>
    <property type="evidence" value="ECO:0000318"/>
    <property type="project" value="GO_Central"/>
</dbReference>
<comment type="subcellular location">
    <subcellularLocation>
        <location evidence="1 6">Cytoplasmic vesicle membrane</location>
        <topology evidence="1 6">Peripheral membrane protein</topology>
        <orientation evidence="1 6">Cytoplasmic side</orientation>
    </subcellularLocation>
    <subcellularLocation>
        <location evidence="6">Membrane</location>
        <location evidence="6">Coated pit</location>
        <topology evidence="6">Peripheral membrane protein</topology>
        <orientation evidence="6">Cytoplasmic side</orientation>
    </subcellularLocation>
    <text evidence="6">Cytoplasmic face of coated pits and vesicles.</text>
</comment>
<evidence type="ECO:0000313" key="9">
    <source>
        <dbReference type="Proteomes" id="UP000009022"/>
    </source>
</evidence>